<sequence length="307" mass="32799">MTISTHVTEFAGRPVVVFEPNVALPPDPGTVAWKLTGEYDTSTKDFNQLVEEFLDAVEPGAVQALIIGQWGSAYDAEAPVELLVGLAPRLTGLRALFLGEMTFEECEISWIKQTDVTPLLAAYPELETLRVRGSDGLAFNPTRHPALRELAFESGGLPATVVRGVAESDLPALTHLELWLGTDEYFGDAGVADLAPILAGTRLPELGYLGLRDAEIADQVAAALAGAPVVARLHTLDLSLGILSDEGAAALLAGQPLTHLRRLDLHHHFVSAELAARLVEELPGVEVDLSDAEEADEDGDRYVAVAE</sequence>
<dbReference type="Proteomes" id="UP000277671">
    <property type="component" value="Unassembled WGS sequence"/>
</dbReference>
<organism evidence="1 2">
    <name type="scientific">Micromonospora pisi</name>
    <dbReference type="NCBI Taxonomy" id="589240"/>
    <lineage>
        <taxon>Bacteria</taxon>
        <taxon>Bacillati</taxon>
        <taxon>Actinomycetota</taxon>
        <taxon>Actinomycetes</taxon>
        <taxon>Micromonosporales</taxon>
        <taxon>Micromonosporaceae</taxon>
        <taxon>Micromonospora</taxon>
    </lineage>
</organism>
<dbReference type="InterPro" id="IPR047722">
    <property type="entry name" value="STM4015-like"/>
</dbReference>
<evidence type="ECO:0008006" key="3">
    <source>
        <dbReference type="Google" id="ProtNLM"/>
    </source>
</evidence>
<reference evidence="1 2" key="1">
    <citation type="submission" date="2018-10" db="EMBL/GenBank/DDBJ databases">
        <title>Sequencing the genomes of 1000 actinobacteria strains.</title>
        <authorList>
            <person name="Klenk H.-P."/>
        </authorList>
    </citation>
    <scope>NUCLEOTIDE SEQUENCE [LARGE SCALE GENOMIC DNA]</scope>
    <source>
        <strain evidence="1 2">DSM 45175</strain>
    </source>
</reference>
<dbReference type="RefSeq" id="WP_121155547.1">
    <property type="nucleotide sequence ID" value="NZ_RBKT01000001.1"/>
</dbReference>
<dbReference type="EMBL" id="RBKT01000001">
    <property type="protein sequence ID" value="RKR87064.1"/>
    <property type="molecule type" value="Genomic_DNA"/>
</dbReference>
<dbReference type="AlphaFoldDB" id="A0A495JFA7"/>
<dbReference type="Gene3D" id="3.80.10.10">
    <property type="entry name" value="Ribonuclease Inhibitor"/>
    <property type="match status" value="1"/>
</dbReference>
<evidence type="ECO:0000313" key="1">
    <source>
        <dbReference type="EMBL" id="RKR87064.1"/>
    </source>
</evidence>
<keyword evidence="2" id="KW-1185">Reference proteome</keyword>
<accession>A0A495JFA7</accession>
<name>A0A495JFA7_9ACTN</name>
<proteinExistence type="predicted"/>
<gene>
    <name evidence="1" type="ORF">BDK92_1336</name>
</gene>
<comment type="caution">
    <text evidence="1">The sequence shown here is derived from an EMBL/GenBank/DDBJ whole genome shotgun (WGS) entry which is preliminary data.</text>
</comment>
<dbReference type="InterPro" id="IPR032675">
    <property type="entry name" value="LRR_dom_sf"/>
</dbReference>
<protein>
    <recommendedName>
        <fullName evidence="3">Leucine rich repeat (LRR) protein</fullName>
    </recommendedName>
</protein>
<dbReference type="SUPFAM" id="SSF52047">
    <property type="entry name" value="RNI-like"/>
    <property type="match status" value="1"/>
</dbReference>
<dbReference type="OrthoDB" id="9781345at2"/>
<dbReference type="NCBIfam" id="NF038076">
    <property type="entry name" value="fam_STM4015"/>
    <property type="match status" value="1"/>
</dbReference>
<evidence type="ECO:0000313" key="2">
    <source>
        <dbReference type="Proteomes" id="UP000277671"/>
    </source>
</evidence>